<dbReference type="GO" id="GO:0016020">
    <property type="term" value="C:membrane"/>
    <property type="evidence" value="ECO:0007669"/>
    <property type="project" value="TreeGrafter"/>
</dbReference>
<dbReference type="InterPro" id="IPR001915">
    <property type="entry name" value="Peptidase_M48"/>
</dbReference>
<dbReference type="EMBL" id="FLUQ01000005">
    <property type="protein sequence ID" value="SBW09425.1"/>
    <property type="molecule type" value="Genomic_DNA"/>
</dbReference>
<proteinExistence type="inferred from homology"/>
<dbReference type="PANTHER" id="PTHR22726">
    <property type="entry name" value="METALLOENDOPEPTIDASE OMA1"/>
    <property type="match status" value="1"/>
</dbReference>
<dbReference type="InterPro" id="IPR051156">
    <property type="entry name" value="Mito/Outer_Membr_Metalloprot"/>
</dbReference>
<dbReference type="AlphaFoldDB" id="A0A212KD41"/>
<feature type="domain" description="Peptidase M48" evidence="8">
    <location>
        <begin position="191"/>
        <end position="339"/>
    </location>
</feature>
<evidence type="ECO:0000256" key="3">
    <source>
        <dbReference type="ARBA" id="ARBA00022801"/>
    </source>
</evidence>
<keyword evidence="7" id="KW-0812">Transmembrane</keyword>
<feature type="transmembrane region" description="Helical" evidence="7">
    <location>
        <begin position="97"/>
        <end position="115"/>
    </location>
</feature>
<protein>
    <submittedName>
        <fullName evidence="9">Putative Peptidase family M48 protein</fullName>
    </submittedName>
</protein>
<dbReference type="GO" id="GO:0046872">
    <property type="term" value="F:metal ion binding"/>
    <property type="evidence" value="ECO:0007669"/>
    <property type="project" value="UniProtKB-KW"/>
</dbReference>
<keyword evidence="7" id="KW-1133">Transmembrane helix</keyword>
<dbReference type="GO" id="GO:0051603">
    <property type="term" value="P:proteolysis involved in protein catabolic process"/>
    <property type="evidence" value="ECO:0007669"/>
    <property type="project" value="TreeGrafter"/>
</dbReference>
<organism evidence="9">
    <name type="scientific">uncultured delta proteobacterium</name>
    <dbReference type="NCBI Taxonomy" id="34034"/>
    <lineage>
        <taxon>Bacteria</taxon>
        <taxon>Deltaproteobacteria</taxon>
        <taxon>environmental samples</taxon>
    </lineage>
</organism>
<evidence type="ECO:0000256" key="6">
    <source>
        <dbReference type="RuleBase" id="RU003983"/>
    </source>
</evidence>
<dbReference type="Gene3D" id="3.30.2010.10">
    <property type="entry name" value="Metalloproteases ('zincins'), catalytic domain"/>
    <property type="match status" value="1"/>
</dbReference>
<sequence>MQLQAEFNDGVNALTHPAVCAFLGDMLEVRSLNGDKLAVWARDGVLADSPGKLPLRLRHTASAGERLVVRDDGAAALFREWLGPALARQRAKTRTRWILGTVTVWLLLALAWAGFPHAVNLVADMIPYRWERALGEQVRGTVGRALGETDGGDGPWRDAGPGYDALQELVARLARAGDGAGDGAGDAAGYTFSVSVLDADLVNAFALPGGFIVVTTGLIRQCRTPDELAGVLAHEMAHVTERHNTRALVRDQFLAFALQLVTGGGDIAGLAKTAGNAVVSSKFSREAEREADILGVRRLARAGIDPEGTASFFAGVSRNESKERFSYFDSHPLIQDRQEYMRLEAAQFSGPFTPALDANTWSLLKAHAAKKSGKQG</sequence>
<accession>A0A212KD41</accession>
<evidence type="ECO:0000256" key="7">
    <source>
        <dbReference type="SAM" id="Phobius"/>
    </source>
</evidence>
<evidence type="ECO:0000259" key="8">
    <source>
        <dbReference type="Pfam" id="PF01435"/>
    </source>
</evidence>
<keyword evidence="2" id="KW-0479">Metal-binding</keyword>
<name>A0A212KD41_9DELT</name>
<keyword evidence="4 6" id="KW-0862">Zinc</keyword>
<dbReference type="PANTHER" id="PTHR22726:SF1">
    <property type="entry name" value="METALLOENDOPEPTIDASE OMA1, MITOCHONDRIAL"/>
    <property type="match status" value="1"/>
</dbReference>
<gene>
    <name evidence="9" type="ORF">KL86DPRO_50166</name>
</gene>
<keyword evidence="7" id="KW-0472">Membrane</keyword>
<comment type="similarity">
    <text evidence="6">Belongs to the peptidase M48 family.</text>
</comment>
<dbReference type="GO" id="GO:0004222">
    <property type="term" value="F:metalloendopeptidase activity"/>
    <property type="evidence" value="ECO:0007669"/>
    <property type="project" value="InterPro"/>
</dbReference>
<keyword evidence="5 6" id="KW-0482">Metalloprotease</keyword>
<evidence type="ECO:0000256" key="2">
    <source>
        <dbReference type="ARBA" id="ARBA00022723"/>
    </source>
</evidence>
<evidence type="ECO:0000313" key="9">
    <source>
        <dbReference type="EMBL" id="SBW09425.1"/>
    </source>
</evidence>
<evidence type="ECO:0000256" key="5">
    <source>
        <dbReference type="ARBA" id="ARBA00023049"/>
    </source>
</evidence>
<comment type="cofactor">
    <cofactor evidence="6">
        <name>Zn(2+)</name>
        <dbReference type="ChEBI" id="CHEBI:29105"/>
    </cofactor>
    <text evidence="6">Binds 1 zinc ion per subunit.</text>
</comment>
<evidence type="ECO:0000256" key="1">
    <source>
        <dbReference type="ARBA" id="ARBA00022670"/>
    </source>
</evidence>
<dbReference type="Pfam" id="PF01435">
    <property type="entry name" value="Peptidase_M48"/>
    <property type="match status" value="1"/>
</dbReference>
<reference evidence="9" key="1">
    <citation type="submission" date="2016-04" db="EMBL/GenBank/DDBJ databases">
        <authorList>
            <person name="Evans L.H."/>
            <person name="Alamgir A."/>
            <person name="Owens N."/>
            <person name="Weber N.D."/>
            <person name="Virtaneva K."/>
            <person name="Barbian K."/>
            <person name="Babar A."/>
            <person name="Rosenke K."/>
        </authorList>
    </citation>
    <scope>NUCLEOTIDE SEQUENCE</scope>
    <source>
        <strain evidence="9">86</strain>
    </source>
</reference>
<keyword evidence="1 6" id="KW-0645">Protease</keyword>
<evidence type="ECO:0000256" key="4">
    <source>
        <dbReference type="ARBA" id="ARBA00022833"/>
    </source>
</evidence>
<dbReference type="CDD" id="cd07332">
    <property type="entry name" value="M48C_Oma1_like"/>
    <property type="match status" value="1"/>
</dbReference>
<keyword evidence="3 6" id="KW-0378">Hydrolase</keyword>